<dbReference type="InterPro" id="IPR025944">
    <property type="entry name" value="Sigma_54_int_dom_CS"/>
</dbReference>
<proteinExistence type="predicted"/>
<accession>A0A9X4NSP3</accession>
<organism evidence="6 7">
    <name type="scientific">Hydrogenophaga taeniospiralis CCUG 15921</name>
    <dbReference type="NCBI Taxonomy" id="1281780"/>
    <lineage>
        <taxon>Bacteria</taxon>
        <taxon>Pseudomonadati</taxon>
        <taxon>Pseudomonadota</taxon>
        <taxon>Betaproteobacteria</taxon>
        <taxon>Burkholderiales</taxon>
        <taxon>Comamonadaceae</taxon>
        <taxon>Hydrogenophaga</taxon>
    </lineage>
</organism>
<dbReference type="Gene3D" id="1.10.10.60">
    <property type="entry name" value="Homeodomain-like"/>
    <property type="match status" value="1"/>
</dbReference>
<dbReference type="SUPFAM" id="SSF52540">
    <property type="entry name" value="P-loop containing nucleoside triphosphate hydrolases"/>
    <property type="match status" value="1"/>
</dbReference>
<dbReference type="InterPro" id="IPR002197">
    <property type="entry name" value="HTH_Fis"/>
</dbReference>
<dbReference type="GO" id="GO:0005524">
    <property type="term" value="F:ATP binding"/>
    <property type="evidence" value="ECO:0007669"/>
    <property type="project" value="UniProtKB-KW"/>
</dbReference>
<feature type="domain" description="Sigma-54 factor interaction" evidence="5">
    <location>
        <begin position="344"/>
        <end position="556"/>
    </location>
</feature>
<dbReference type="RefSeq" id="WP_068169484.1">
    <property type="nucleotide sequence ID" value="NZ_AOGK01000001.1"/>
</dbReference>
<dbReference type="Gene3D" id="1.10.8.60">
    <property type="match status" value="1"/>
</dbReference>
<dbReference type="PANTHER" id="PTHR32071">
    <property type="entry name" value="TRANSCRIPTIONAL REGULATORY PROTEIN"/>
    <property type="match status" value="1"/>
</dbReference>
<dbReference type="FunFam" id="3.40.50.300:FF:000006">
    <property type="entry name" value="DNA-binding transcriptional regulator NtrC"/>
    <property type="match status" value="1"/>
</dbReference>
<keyword evidence="2" id="KW-0067">ATP-binding</keyword>
<sequence>MNDPAPTLPSPRIDYRPERIWEARQHYFNDGRLPDGLLEQPLLRSWERCRQSGRAPQEHVVFDPVERSHLSALLEREHRLLQAARPELDVLAGRVSDVGYAVLLTDTVGQVLAVAGALDRHCQPMRQAFRPGVDVSEAAIGTSAMAVALAEQRTVRVLGPEHYFANNQIFHCCAAPVFDPRGRLMGTVDVTRDAPQLVTGVMGLTHQCAQQIEHRLFDALPVFLRIELADTQGAALAFDRDGVLLAANGAARHLFDMPVVREGCTFEDLFEGRFDTWASRTSRQPAGRLPLQLHGGVRLQGVSLPLAQRATARAVASPVAPVVSAPRAAAPAGASTPLPPEHPVALRALEAGLPVLVTGETGAGKEVAARALHHASQRAQAPFLAINCGALTPELIASELFGHVEGAFTGAVRGGSIGKFEAARGGTVFLDEIGDMPLPLQVALLRVLDRGEVLPVGATQPRAVDVRVVCATHRNLQALVAEGRFREDLYYRISGFVLAVPPLRERDDFDAIVDSLCHRIGADASRLGDPLRAQLRQRPWPGNVRQLQHALTLAFAVAEPLRPLALDDFGQAPSAAAAAPAQPWPSQPPGSAVGLLVHDAQRKAMATALQQTRGNVTAAAALLGMGRATLYRRLKADPELAACGDPRG</sequence>
<evidence type="ECO:0000256" key="4">
    <source>
        <dbReference type="ARBA" id="ARBA00023163"/>
    </source>
</evidence>
<keyword evidence="1" id="KW-0547">Nucleotide-binding</keyword>
<dbReference type="CDD" id="cd00009">
    <property type="entry name" value="AAA"/>
    <property type="match status" value="1"/>
</dbReference>
<gene>
    <name evidence="6" type="ORF">H010_00130</name>
</gene>
<dbReference type="InterPro" id="IPR009057">
    <property type="entry name" value="Homeodomain-like_sf"/>
</dbReference>
<dbReference type="Pfam" id="PF01590">
    <property type="entry name" value="GAF"/>
    <property type="match status" value="1"/>
</dbReference>
<evidence type="ECO:0000259" key="5">
    <source>
        <dbReference type="PROSITE" id="PS50045"/>
    </source>
</evidence>
<keyword evidence="3" id="KW-0805">Transcription regulation</keyword>
<dbReference type="SUPFAM" id="SSF46689">
    <property type="entry name" value="Homeodomain-like"/>
    <property type="match status" value="1"/>
</dbReference>
<dbReference type="AlphaFoldDB" id="A0A9X4NSP3"/>
<comment type="caution">
    <text evidence="6">The sequence shown here is derived from an EMBL/GenBank/DDBJ whole genome shotgun (WGS) entry which is preliminary data.</text>
</comment>
<evidence type="ECO:0000313" key="6">
    <source>
        <dbReference type="EMBL" id="MDG5973635.1"/>
    </source>
</evidence>
<dbReference type="PROSITE" id="PS00688">
    <property type="entry name" value="SIGMA54_INTERACT_3"/>
    <property type="match status" value="1"/>
</dbReference>
<dbReference type="SMART" id="SM00382">
    <property type="entry name" value="AAA"/>
    <property type="match status" value="1"/>
</dbReference>
<dbReference type="Pfam" id="PF02954">
    <property type="entry name" value="HTH_8"/>
    <property type="match status" value="1"/>
</dbReference>
<dbReference type="SUPFAM" id="SSF55781">
    <property type="entry name" value="GAF domain-like"/>
    <property type="match status" value="1"/>
</dbReference>
<reference evidence="6" key="1">
    <citation type="submission" date="2013-01" db="EMBL/GenBank/DDBJ databases">
        <title>Genome draft of Hydrogenophaga taeniospiralis 2K1.</title>
        <authorList>
            <person name="Gomila M."/>
            <person name="Lalucat J."/>
        </authorList>
    </citation>
    <scope>NUCLEOTIDE SEQUENCE</scope>
    <source>
        <strain evidence="6">CCUG 15921</strain>
    </source>
</reference>
<dbReference type="InterPro" id="IPR029016">
    <property type="entry name" value="GAF-like_dom_sf"/>
</dbReference>
<dbReference type="PROSITE" id="PS50045">
    <property type="entry name" value="SIGMA54_INTERACT_4"/>
    <property type="match status" value="1"/>
</dbReference>
<dbReference type="PANTHER" id="PTHR32071:SF77">
    <property type="entry name" value="TRANSCRIPTIONAL REGULATORY PROTEIN"/>
    <property type="match status" value="1"/>
</dbReference>
<dbReference type="Gene3D" id="3.30.450.40">
    <property type="match status" value="1"/>
</dbReference>
<protein>
    <submittedName>
        <fullName evidence="6">Sigma-54 dependent transcription regulator</fullName>
    </submittedName>
</protein>
<dbReference type="PRINTS" id="PR01590">
    <property type="entry name" value="HTHFIS"/>
</dbReference>
<dbReference type="EMBL" id="AOGK01000001">
    <property type="protein sequence ID" value="MDG5973635.1"/>
    <property type="molecule type" value="Genomic_DNA"/>
</dbReference>
<evidence type="ECO:0000256" key="1">
    <source>
        <dbReference type="ARBA" id="ARBA00022741"/>
    </source>
</evidence>
<dbReference type="InterPro" id="IPR003593">
    <property type="entry name" value="AAA+_ATPase"/>
</dbReference>
<dbReference type="InterPro" id="IPR027417">
    <property type="entry name" value="P-loop_NTPase"/>
</dbReference>
<evidence type="ECO:0000256" key="2">
    <source>
        <dbReference type="ARBA" id="ARBA00022840"/>
    </source>
</evidence>
<dbReference type="GO" id="GO:0006355">
    <property type="term" value="P:regulation of DNA-templated transcription"/>
    <property type="evidence" value="ECO:0007669"/>
    <property type="project" value="InterPro"/>
</dbReference>
<dbReference type="Proteomes" id="UP001152876">
    <property type="component" value="Unassembled WGS sequence"/>
</dbReference>
<dbReference type="Gene3D" id="3.40.50.300">
    <property type="entry name" value="P-loop containing nucleotide triphosphate hydrolases"/>
    <property type="match status" value="1"/>
</dbReference>
<evidence type="ECO:0000313" key="7">
    <source>
        <dbReference type="Proteomes" id="UP001152876"/>
    </source>
</evidence>
<dbReference type="InterPro" id="IPR002078">
    <property type="entry name" value="Sigma_54_int"/>
</dbReference>
<evidence type="ECO:0000256" key="3">
    <source>
        <dbReference type="ARBA" id="ARBA00023015"/>
    </source>
</evidence>
<dbReference type="OrthoDB" id="9761705at2"/>
<keyword evidence="4" id="KW-0804">Transcription</keyword>
<name>A0A9X4NSP3_9BURK</name>
<dbReference type="InterPro" id="IPR003018">
    <property type="entry name" value="GAF"/>
</dbReference>
<dbReference type="GO" id="GO:0043565">
    <property type="term" value="F:sequence-specific DNA binding"/>
    <property type="evidence" value="ECO:0007669"/>
    <property type="project" value="InterPro"/>
</dbReference>
<keyword evidence="7" id="KW-1185">Reference proteome</keyword>
<dbReference type="Pfam" id="PF00158">
    <property type="entry name" value="Sigma54_activat"/>
    <property type="match status" value="1"/>
</dbReference>